<dbReference type="Pfam" id="PF07727">
    <property type="entry name" value="RVT_2"/>
    <property type="match status" value="1"/>
</dbReference>
<comment type="caution">
    <text evidence="2">The sequence shown here is derived from an EMBL/GenBank/DDBJ whole genome shotgun (WGS) entry which is preliminary data.</text>
</comment>
<evidence type="ECO:0000259" key="1">
    <source>
        <dbReference type="Pfam" id="PF07727"/>
    </source>
</evidence>
<dbReference type="Proteomes" id="UP000298416">
    <property type="component" value="Unassembled WGS sequence"/>
</dbReference>
<evidence type="ECO:0000313" key="3">
    <source>
        <dbReference type="Proteomes" id="UP000298416"/>
    </source>
</evidence>
<dbReference type="PANTHER" id="PTHR11439">
    <property type="entry name" value="GAG-POL-RELATED RETROTRANSPOSON"/>
    <property type="match status" value="1"/>
</dbReference>
<evidence type="ECO:0000313" key="2">
    <source>
        <dbReference type="EMBL" id="KAG6433752.1"/>
    </source>
</evidence>
<feature type="domain" description="Reverse transcriptase Ty1/copia-type" evidence="1">
    <location>
        <begin position="29"/>
        <end position="107"/>
    </location>
</feature>
<dbReference type="PANTHER" id="PTHR11439:SF454">
    <property type="match status" value="1"/>
</dbReference>
<gene>
    <name evidence="2" type="ORF">SASPL_105368</name>
</gene>
<protein>
    <recommendedName>
        <fullName evidence="1">Reverse transcriptase Ty1/copia-type domain-containing protein</fullName>
    </recommendedName>
</protein>
<organism evidence="2">
    <name type="scientific">Salvia splendens</name>
    <name type="common">Scarlet sage</name>
    <dbReference type="NCBI Taxonomy" id="180675"/>
    <lineage>
        <taxon>Eukaryota</taxon>
        <taxon>Viridiplantae</taxon>
        <taxon>Streptophyta</taxon>
        <taxon>Embryophyta</taxon>
        <taxon>Tracheophyta</taxon>
        <taxon>Spermatophyta</taxon>
        <taxon>Magnoliopsida</taxon>
        <taxon>eudicotyledons</taxon>
        <taxon>Gunneridae</taxon>
        <taxon>Pentapetalae</taxon>
        <taxon>asterids</taxon>
        <taxon>lamiids</taxon>
        <taxon>Lamiales</taxon>
        <taxon>Lamiaceae</taxon>
        <taxon>Nepetoideae</taxon>
        <taxon>Mentheae</taxon>
        <taxon>Salviinae</taxon>
        <taxon>Salvia</taxon>
        <taxon>Salvia subgen. Calosphace</taxon>
        <taxon>core Calosphace</taxon>
    </lineage>
</organism>
<dbReference type="EMBL" id="PNBA02000002">
    <property type="protein sequence ID" value="KAG6433752.1"/>
    <property type="molecule type" value="Genomic_DNA"/>
</dbReference>
<reference evidence="2" key="2">
    <citation type="submission" date="2020-08" db="EMBL/GenBank/DDBJ databases">
        <title>Plant Genome Project.</title>
        <authorList>
            <person name="Zhang R.-G."/>
        </authorList>
    </citation>
    <scope>NUCLEOTIDE SEQUENCE</scope>
    <source>
        <strain evidence="2">Huo1</strain>
        <tissue evidence="2">Leaf</tissue>
    </source>
</reference>
<reference evidence="2" key="1">
    <citation type="submission" date="2018-01" db="EMBL/GenBank/DDBJ databases">
        <authorList>
            <person name="Mao J.F."/>
        </authorList>
    </citation>
    <scope>NUCLEOTIDE SEQUENCE</scope>
    <source>
        <strain evidence="2">Huo1</strain>
        <tissue evidence="2">Leaf</tissue>
    </source>
</reference>
<dbReference type="SUPFAM" id="SSF56672">
    <property type="entry name" value="DNA/RNA polymerases"/>
    <property type="match status" value="1"/>
</dbReference>
<accession>A0A8X9A994</accession>
<dbReference type="CDD" id="cd09272">
    <property type="entry name" value="RNase_HI_RT_Ty1"/>
    <property type="match status" value="1"/>
</dbReference>
<dbReference type="InterPro" id="IPR013103">
    <property type="entry name" value="RVT_2"/>
</dbReference>
<sequence>MQDELQALIRTNTWLITYLPPAAGQLFGVVIYVDDILVASSEDSLISAFKDFLGNHFKFKDLGNPKYFLGIEIARNSTGLFISQHKYAMDLVTDAGLLGCKPASTPMDPTKQLQSDAGEPLADPTVYRRLIGRLVYLCITRPDITFAVNKLSQFLANPCSEHLLAGERVLKYLKGTLGHDLFYSANSDSTLSIFSDSDWAGCPDTRRSISGFCLFLGTSLISWRSKKQHTVSRDLAAESRRWLALVTAAVDVGKRGKQRRERGGELTGGDGRSVAASAFVQEVLSLLN</sequence>
<name>A0A8X9A994_SALSN</name>
<keyword evidence="3" id="KW-1185">Reference proteome</keyword>
<dbReference type="AlphaFoldDB" id="A0A8X9A994"/>
<proteinExistence type="predicted"/>
<dbReference type="InterPro" id="IPR043502">
    <property type="entry name" value="DNA/RNA_pol_sf"/>
</dbReference>